<dbReference type="InterPro" id="IPR025700">
    <property type="entry name" value="Lys/Orn_oxygenase"/>
</dbReference>
<evidence type="ECO:0000256" key="2">
    <source>
        <dbReference type="ARBA" id="ARBA00004924"/>
    </source>
</evidence>
<dbReference type="Pfam" id="PF13434">
    <property type="entry name" value="Lys_Orn_oxgnase"/>
    <property type="match status" value="1"/>
</dbReference>
<comment type="caution">
    <text evidence="15">The sequence shown here is derived from an EMBL/GenBank/DDBJ whole genome shotgun (WGS) entry which is preliminary data.</text>
</comment>
<keyword evidence="6" id="KW-0285">Flavoprotein</keyword>
<dbReference type="Proteomes" id="UP001595843">
    <property type="component" value="Unassembled WGS sequence"/>
</dbReference>
<evidence type="ECO:0000256" key="12">
    <source>
        <dbReference type="ARBA" id="ARBA00032493"/>
    </source>
</evidence>
<name>A0ABV8JGW8_9BACL</name>
<evidence type="ECO:0000256" key="11">
    <source>
        <dbReference type="ARBA" id="ARBA00031158"/>
    </source>
</evidence>
<comment type="similarity">
    <text evidence="3">Belongs to the lysine N(6)-hydroxylase/L-ornithine N(5)-oxygenase family.</text>
</comment>
<organism evidence="15 16">
    <name type="scientific">Salinithrix halophila</name>
    <dbReference type="NCBI Taxonomy" id="1485204"/>
    <lineage>
        <taxon>Bacteria</taxon>
        <taxon>Bacillati</taxon>
        <taxon>Bacillota</taxon>
        <taxon>Bacilli</taxon>
        <taxon>Bacillales</taxon>
        <taxon>Thermoactinomycetaceae</taxon>
        <taxon>Salinithrix</taxon>
    </lineage>
</organism>
<reference evidence="16" key="1">
    <citation type="journal article" date="2019" name="Int. J. Syst. Evol. Microbiol.">
        <title>The Global Catalogue of Microorganisms (GCM) 10K type strain sequencing project: providing services to taxonomists for standard genome sequencing and annotation.</title>
        <authorList>
            <consortium name="The Broad Institute Genomics Platform"/>
            <consortium name="The Broad Institute Genome Sequencing Center for Infectious Disease"/>
            <person name="Wu L."/>
            <person name="Ma J."/>
        </authorList>
    </citation>
    <scope>NUCLEOTIDE SEQUENCE [LARGE SCALE GENOMIC DNA]</scope>
    <source>
        <strain evidence="16">IBRC-M 10813</strain>
    </source>
</reference>
<proteinExistence type="inferred from homology"/>
<dbReference type="EC" id="1.14.13.59" evidence="4"/>
<dbReference type="PANTHER" id="PTHR42802">
    <property type="entry name" value="MONOOXYGENASE"/>
    <property type="match status" value="1"/>
</dbReference>
<evidence type="ECO:0000256" key="1">
    <source>
        <dbReference type="ARBA" id="ARBA00001974"/>
    </source>
</evidence>
<evidence type="ECO:0000256" key="6">
    <source>
        <dbReference type="ARBA" id="ARBA00022630"/>
    </source>
</evidence>
<evidence type="ECO:0000313" key="16">
    <source>
        <dbReference type="Proteomes" id="UP001595843"/>
    </source>
</evidence>
<evidence type="ECO:0000256" key="9">
    <source>
        <dbReference type="ARBA" id="ARBA00023002"/>
    </source>
</evidence>
<evidence type="ECO:0000256" key="5">
    <source>
        <dbReference type="ARBA" id="ARBA00016406"/>
    </source>
</evidence>
<dbReference type="RefSeq" id="WP_380704776.1">
    <property type="nucleotide sequence ID" value="NZ_JBHSAP010000009.1"/>
</dbReference>
<evidence type="ECO:0000256" key="8">
    <source>
        <dbReference type="ARBA" id="ARBA00022857"/>
    </source>
</evidence>
<dbReference type="PANTHER" id="PTHR42802:SF1">
    <property type="entry name" value="L-ORNITHINE N(5)-MONOOXYGENASE"/>
    <property type="match status" value="1"/>
</dbReference>
<dbReference type="Gene3D" id="3.50.50.60">
    <property type="entry name" value="FAD/NAD(P)-binding domain"/>
    <property type="match status" value="1"/>
</dbReference>
<evidence type="ECO:0000256" key="13">
    <source>
        <dbReference type="ARBA" id="ARBA00032738"/>
    </source>
</evidence>
<comment type="cofactor">
    <cofactor evidence="1">
        <name>FAD</name>
        <dbReference type="ChEBI" id="CHEBI:57692"/>
    </cofactor>
</comment>
<gene>
    <name evidence="15" type="ORF">ACFOUO_07055</name>
</gene>
<evidence type="ECO:0000256" key="4">
    <source>
        <dbReference type="ARBA" id="ARBA00013076"/>
    </source>
</evidence>
<evidence type="ECO:0000256" key="14">
    <source>
        <dbReference type="ARBA" id="ARBA00048407"/>
    </source>
</evidence>
<evidence type="ECO:0000256" key="7">
    <source>
        <dbReference type="ARBA" id="ARBA00022827"/>
    </source>
</evidence>
<dbReference type="InterPro" id="IPR036188">
    <property type="entry name" value="FAD/NAD-bd_sf"/>
</dbReference>
<dbReference type="SUPFAM" id="SSF51905">
    <property type="entry name" value="FAD/NAD(P)-binding domain"/>
    <property type="match status" value="1"/>
</dbReference>
<keyword evidence="8" id="KW-0521">NADP</keyword>
<comment type="pathway">
    <text evidence="2">Siderophore biosynthesis.</text>
</comment>
<keyword evidence="9" id="KW-0560">Oxidoreductase</keyword>
<accession>A0ABV8JGW8</accession>
<keyword evidence="16" id="KW-1185">Reference proteome</keyword>
<keyword evidence="7" id="KW-0274">FAD</keyword>
<dbReference type="EMBL" id="JBHSAP010000009">
    <property type="protein sequence ID" value="MFC4076569.1"/>
    <property type="molecule type" value="Genomic_DNA"/>
</dbReference>
<comment type="catalytic activity">
    <reaction evidence="14">
        <text>L-lysine + NADPH + O2 = N(6)-hydroxy-L-lysine + NADP(+) + H2O</text>
        <dbReference type="Rhea" id="RHEA:23228"/>
        <dbReference type="ChEBI" id="CHEBI:15377"/>
        <dbReference type="ChEBI" id="CHEBI:15379"/>
        <dbReference type="ChEBI" id="CHEBI:32551"/>
        <dbReference type="ChEBI" id="CHEBI:57783"/>
        <dbReference type="ChEBI" id="CHEBI:57820"/>
        <dbReference type="ChEBI" id="CHEBI:58349"/>
        <dbReference type="EC" id="1.14.13.59"/>
    </reaction>
</comment>
<sequence>MEQGDEKVIYDLLGIGLGPFNLGLAALLKKAPEVDAIFFEQKEQFTWHEGMLIEGTTLQVPFLADLVSMVDVTSPYSFLNYLQQRNRLYQFYFLEQFHIPRAEYNHYCQWVAEQLDPCCFGAEVIDVQAYDDYYKVKVFIRKEKKANWFYARNLVLGVGTQPVVPAFLKDKLGDTVFHSSEYLSKKAQCLQAGSITVIGSGQSAAEVFYDLLQAQNQHHYTLDWFTRSKGFFPMEYSKLGLEHFSPDYLAYFYPLPQAKKDETVNAQDLLYKGISAGTISDIYELLYERTVGGQKPSVHLQAMTEIRGIEKLGDAYELNCRQWHSEQNFDHQTEVVIVGTGYKPVIPNFLSSIHHLIEWDEKGRYQVEQDYRLKLRPSLNHSIFVQNGELHTHGVGAPDLGLGAYRNAKIIHAITGKEIYPVHPRSVFQTFGTKKSLVNLSV</sequence>
<evidence type="ECO:0000256" key="10">
    <source>
        <dbReference type="ARBA" id="ARBA00029939"/>
    </source>
</evidence>
<evidence type="ECO:0000313" key="15">
    <source>
        <dbReference type="EMBL" id="MFC4076569.1"/>
    </source>
</evidence>
<evidence type="ECO:0000256" key="3">
    <source>
        <dbReference type="ARBA" id="ARBA00007588"/>
    </source>
</evidence>
<protein>
    <recommendedName>
        <fullName evidence="5">L-lysine N6-monooxygenase MbtG</fullName>
        <ecNumber evidence="4">1.14.13.59</ecNumber>
    </recommendedName>
    <alternativeName>
        <fullName evidence="13">Lysine 6-N-hydroxylase</fullName>
    </alternativeName>
    <alternativeName>
        <fullName evidence="12">Lysine N6-hydroxylase</fullName>
    </alternativeName>
    <alternativeName>
        <fullName evidence="10">Lysine-N-oxygenase</fullName>
    </alternativeName>
    <alternativeName>
        <fullName evidence="11">Mycobactin synthase protein G</fullName>
    </alternativeName>
</protein>